<keyword evidence="1" id="KW-0349">Heme</keyword>
<keyword evidence="3" id="KW-1185">Reference proteome</keyword>
<dbReference type="GO" id="GO:0020037">
    <property type="term" value="F:heme binding"/>
    <property type="evidence" value="ECO:0007669"/>
    <property type="project" value="InterPro"/>
</dbReference>
<dbReference type="Gene3D" id="1.10.630.10">
    <property type="entry name" value="Cytochrome P450"/>
    <property type="match status" value="1"/>
</dbReference>
<dbReference type="GO" id="GO:0004497">
    <property type="term" value="F:monooxygenase activity"/>
    <property type="evidence" value="ECO:0007669"/>
    <property type="project" value="InterPro"/>
</dbReference>
<dbReference type="InterPro" id="IPR036396">
    <property type="entry name" value="Cyt_P450_sf"/>
</dbReference>
<dbReference type="PANTHER" id="PTHR24305:SF168">
    <property type="entry name" value="P450, PUTATIVE (EUROFUNG)-RELATED"/>
    <property type="match status" value="1"/>
</dbReference>
<accession>A0A0G2E8K6</accession>
<keyword evidence="1" id="KW-0479">Metal-binding</keyword>
<keyword evidence="1" id="KW-0408">Iron</keyword>
<dbReference type="AlphaFoldDB" id="A0A0G2E8K6"/>
<dbReference type="GO" id="GO:0005506">
    <property type="term" value="F:iron ion binding"/>
    <property type="evidence" value="ECO:0007669"/>
    <property type="project" value="InterPro"/>
</dbReference>
<dbReference type="GO" id="GO:0016705">
    <property type="term" value="F:oxidoreductase activity, acting on paired donors, with incorporation or reduction of molecular oxygen"/>
    <property type="evidence" value="ECO:0007669"/>
    <property type="project" value="InterPro"/>
</dbReference>
<comment type="caution">
    <text evidence="2">The sequence shown here is derived from an EMBL/GenBank/DDBJ whole genome shotgun (WGS) entry which is preliminary data.</text>
</comment>
<gene>
    <name evidence="2" type="ORF">UCRPC4_g04709</name>
</gene>
<comment type="cofactor">
    <cofactor evidence="1">
        <name>heme</name>
        <dbReference type="ChEBI" id="CHEBI:30413"/>
    </cofactor>
</comment>
<dbReference type="InterPro" id="IPR001128">
    <property type="entry name" value="Cyt_P450"/>
</dbReference>
<evidence type="ECO:0000313" key="2">
    <source>
        <dbReference type="EMBL" id="KKY18914.1"/>
    </source>
</evidence>
<proteinExistence type="predicted"/>
<sequence>MNAPRSSYRRGSWFKAFKLDADHENVISETDEEKHRKMRLKRTPAYSGADNPELESGIDEIICSMITLIETKYICDLNIRRRMDFAQIAQFFTLDVITSLALSRSFGYLEEDTDIYDCVKTMEEKVPIMNFMSAVPVLSKIMRMHWFQRLIMPTVDDKLGMGKVKGVARQLVAQRYGADKDVRLDMIGSFVKHGLTLQEAADESLLQILVGSDTSATLIRVAMLHIIGTPQIYTRLVQEVTTTPGLPPLTAVMTHVQVLRLPYLNACLKEALRQTPVAAGLMTKVVPPEGDTLPDGTFLPPGTEIGQCVIGVHHNVEVYGPDADVFRPERWLEAPIGSEQLAHMERTHELSFGYGKFKCLGERIAKMKTMKCIAELIRRYEWRLCYPEKPMEKNSNMGLFLQKGMWVYVEKRLPTKR</sequence>
<dbReference type="PANTHER" id="PTHR24305">
    <property type="entry name" value="CYTOCHROME P450"/>
    <property type="match status" value="1"/>
</dbReference>
<organism evidence="2 3">
    <name type="scientific">Phaeomoniella chlamydospora</name>
    <name type="common">Phaeoacremonium chlamydosporum</name>
    <dbReference type="NCBI Taxonomy" id="158046"/>
    <lineage>
        <taxon>Eukaryota</taxon>
        <taxon>Fungi</taxon>
        <taxon>Dikarya</taxon>
        <taxon>Ascomycota</taxon>
        <taxon>Pezizomycotina</taxon>
        <taxon>Eurotiomycetes</taxon>
        <taxon>Chaetothyriomycetidae</taxon>
        <taxon>Phaeomoniellales</taxon>
        <taxon>Phaeomoniellaceae</taxon>
        <taxon>Phaeomoniella</taxon>
    </lineage>
</organism>
<evidence type="ECO:0000313" key="3">
    <source>
        <dbReference type="Proteomes" id="UP000053317"/>
    </source>
</evidence>
<dbReference type="PRINTS" id="PR00385">
    <property type="entry name" value="P450"/>
</dbReference>
<dbReference type="SUPFAM" id="SSF48264">
    <property type="entry name" value="Cytochrome P450"/>
    <property type="match status" value="1"/>
</dbReference>
<dbReference type="Pfam" id="PF00067">
    <property type="entry name" value="p450"/>
    <property type="match status" value="1"/>
</dbReference>
<feature type="binding site" description="axial binding residue" evidence="1">
    <location>
        <position position="359"/>
    </location>
    <ligand>
        <name>heme</name>
        <dbReference type="ChEBI" id="CHEBI:30413"/>
    </ligand>
    <ligandPart>
        <name>Fe</name>
        <dbReference type="ChEBI" id="CHEBI:18248"/>
    </ligandPart>
</feature>
<dbReference type="OrthoDB" id="3934656at2759"/>
<reference evidence="2 3" key="2">
    <citation type="submission" date="2015-05" db="EMBL/GenBank/DDBJ databases">
        <authorList>
            <person name="Morales-Cruz A."/>
            <person name="Amrine K.C."/>
            <person name="Cantu D."/>
        </authorList>
    </citation>
    <scope>NUCLEOTIDE SEQUENCE [LARGE SCALE GENOMIC DNA]</scope>
    <source>
        <strain evidence="2">UCRPC4</strain>
    </source>
</reference>
<dbReference type="PRINTS" id="PR00463">
    <property type="entry name" value="EP450I"/>
</dbReference>
<dbReference type="InterPro" id="IPR002401">
    <property type="entry name" value="Cyt_P450_E_grp-I"/>
</dbReference>
<name>A0A0G2E8K6_PHACM</name>
<protein>
    <submittedName>
        <fullName evidence="2">Putative cytochrome p450</fullName>
    </submittedName>
</protein>
<dbReference type="Proteomes" id="UP000053317">
    <property type="component" value="Unassembled WGS sequence"/>
</dbReference>
<reference evidence="2 3" key="1">
    <citation type="submission" date="2015-05" db="EMBL/GenBank/DDBJ databases">
        <title>Distinctive expansion of gene families associated with plant cell wall degradation and secondary metabolism in the genomes of grapevine trunk pathogens.</title>
        <authorList>
            <person name="Lawrence D.P."/>
            <person name="Travadon R."/>
            <person name="Rolshausen P.E."/>
            <person name="Baumgartner K."/>
        </authorList>
    </citation>
    <scope>NUCLEOTIDE SEQUENCE [LARGE SCALE GENOMIC DNA]</scope>
    <source>
        <strain evidence="2">UCRPC4</strain>
    </source>
</reference>
<evidence type="ECO:0000256" key="1">
    <source>
        <dbReference type="PIRSR" id="PIRSR602401-1"/>
    </source>
</evidence>
<dbReference type="InterPro" id="IPR050121">
    <property type="entry name" value="Cytochrome_P450_monoxygenase"/>
</dbReference>
<dbReference type="EMBL" id="LCWF01000113">
    <property type="protein sequence ID" value="KKY18914.1"/>
    <property type="molecule type" value="Genomic_DNA"/>
</dbReference>